<dbReference type="RefSeq" id="WP_092866967.1">
    <property type="nucleotide sequence ID" value="NZ_FPCH01000002.1"/>
</dbReference>
<dbReference type="STRING" id="51670.SAMN04488557_1673"/>
<protein>
    <recommendedName>
        <fullName evidence="2">Anti-sigma factor NepR domain-containing protein</fullName>
    </recommendedName>
</protein>
<dbReference type="Pfam" id="PF18557">
    <property type="entry name" value="NepR"/>
    <property type="match status" value="1"/>
</dbReference>
<keyword evidence="4" id="KW-1185">Reference proteome</keyword>
<evidence type="ECO:0000313" key="4">
    <source>
        <dbReference type="Proteomes" id="UP000199423"/>
    </source>
</evidence>
<accession>A0A1I7NDC9</accession>
<dbReference type="AlphaFoldDB" id="A0A1I7NDC9"/>
<dbReference type="EMBL" id="FPCH01000002">
    <property type="protein sequence ID" value="SFV32641.1"/>
    <property type="molecule type" value="Genomic_DNA"/>
</dbReference>
<feature type="compositionally biased region" description="Basic and acidic residues" evidence="1">
    <location>
        <begin position="1"/>
        <end position="27"/>
    </location>
</feature>
<dbReference type="OrthoDB" id="8454456at2"/>
<proteinExistence type="predicted"/>
<name>A0A1I7NDC9_9HYPH</name>
<feature type="domain" description="Anti-sigma factor NepR" evidence="2">
    <location>
        <begin position="43"/>
        <end position="76"/>
    </location>
</feature>
<organism evidence="3 4">
    <name type="scientific">Hyphomicrobium facile</name>
    <dbReference type="NCBI Taxonomy" id="51670"/>
    <lineage>
        <taxon>Bacteria</taxon>
        <taxon>Pseudomonadati</taxon>
        <taxon>Pseudomonadota</taxon>
        <taxon>Alphaproteobacteria</taxon>
        <taxon>Hyphomicrobiales</taxon>
        <taxon>Hyphomicrobiaceae</taxon>
        <taxon>Hyphomicrobium</taxon>
    </lineage>
</organism>
<evidence type="ECO:0000259" key="2">
    <source>
        <dbReference type="Pfam" id="PF18557"/>
    </source>
</evidence>
<evidence type="ECO:0000313" key="3">
    <source>
        <dbReference type="EMBL" id="SFV32641.1"/>
    </source>
</evidence>
<dbReference type="Proteomes" id="UP000199423">
    <property type="component" value="Unassembled WGS sequence"/>
</dbReference>
<evidence type="ECO:0000256" key="1">
    <source>
        <dbReference type="SAM" id="MobiDB-lite"/>
    </source>
</evidence>
<feature type="region of interest" description="Disordered" evidence="1">
    <location>
        <begin position="1"/>
        <end position="35"/>
    </location>
</feature>
<dbReference type="InterPro" id="IPR041649">
    <property type="entry name" value="NepR"/>
</dbReference>
<reference evidence="4" key="1">
    <citation type="submission" date="2016-10" db="EMBL/GenBank/DDBJ databases">
        <authorList>
            <person name="Varghese N."/>
            <person name="Submissions S."/>
        </authorList>
    </citation>
    <scope>NUCLEOTIDE SEQUENCE [LARGE SCALE GENOMIC DNA]</scope>
    <source>
        <strain evidence="4">DSM 1565</strain>
    </source>
</reference>
<sequence length="79" mass="8984">MQQRLDPPDDSARTEDEFPNSERHPELDVAQPAVPQLPGFAAQLIGQRMRAMYDNIAQEPVPDDLLDLVRQLESKEQSK</sequence>
<gene>
    <name evidence="3" type="ORF">SAMN04488557_1673</name>
</gene>